<dbReference type="InterPro" id="IPR001683">
    <property type="entry name" value="PX_dom"/>
</dbReference>
<dbReference type="PANTHER" id="PTHR47194">
    <property type="entry name" value="SORTING NEXIN-29-RELATED"/>
    <property type="match status" value="1"/>
</dbReference>
<dbReference type="PROSITE" id="PS50195">
    <property type="entry name" value="PX"/>
    <property type="match status" value="1"/>
</dbReference>
<dbReference type="SUPFAM" id="SSF64268">
    <property type="entry name" value="PX domain"/>
    <property type="match status" value="1"/>
</dbReference>
<dbReference type="Proteomes" id="UP000440578">
    <property type="component" value="Unassembled WGS sequence"/>
</dbReference>
<protein>
    <submittedName>
        <fullName evidence="2">Kinesin-like protein KIF16B</fullName>
    </submittedName>
</protein>
<keyword evidence="3" id="KW-1185">Reference proteome</keyword>
<gene>
    <name evidence="2" type="primary">KIF16B_1</name>
    <name evidence="2" type="ORF">FJT64_015505</name>
</gene>
<sequence>MSQVHGISPLSLLTPCCDEALPSRTRLACDRRTSAADATDGTRLWPAAARGSDSPPPASVVTVPRYVLRGAGRDAHFEYEIRLCAGGERYTLYRRFQRFRELHRYVAQRYGEQATAAVRLPPAKLFGRTSETLANERRGQLEEYLRRLLEKCSGLAGCPLHLGVTRRTLADFAPFFQRGVFEFTRAMTS</sequence>
<evidence type="ECO:0000313" key="2">
    <source>
        <dbReference type="EMBL" id="KAF0314023.1"/>
    </source>
</evidence>
<feature type="domain" description="PX" evidence="1">
    <location>
        <begin position="57"/>
        <end position="189"/>
    </location>
</feature>
<name>A0A6A4X721_AMPAM</name>
<organism evidence="2 3">
    <name type="scientific">Amphibalanus amphitrite</name>
    <name type="common">Striped barnacle</name>
    <name type="synonym">Balanus amphitrite</name>
    <dbReference type="NCBI Taxonomy" id="1232801"/>
    <lineage>
        <taxon>Eukaryota</taxon>
        <taxon>Metazoa</taxon>
        <taxon>Ecdysozoa</taxon>
        <taxon>Arthropoda</taxon>
        <taxon>Crustacea</taxon>
        <taxon>Multicrustacea</taxon>
        <taxon>Cirripedia</taxon>
        <taxon>Thoracica</taxon>
        <taxon>Thoracicalcarea</taxon>
        <taxon>Balanomorpha</taxon>
        <taxon>Balanoidea</taxon>
        <taxon>Balanidae</taxon>
        <taxon>Amphibalaninae</taxon>
        <taxon>Amphibalanus</taxon>
    </lineage>
</organism>
<dbReference type="EMBL" id="VIIS01000058">
    <property type="protein sequence ID" value="KAF0314023.1"/>
    <property type="molecule type" value="Genomic_DNA"/>
</dbReference>
<dbReference type="OrthoDB" id="3176171at2759"/>
<dbReference type="PANTHER" id="PTHR47194:SF3">
    <property type="entry name" value="SORTING NEXIN 29"/>
    <property type="match status" value="1"/>
</dbReference>
<comment type="caution">
    <text evidence="2">The sequence shown here is derived from an EMBL/GenBank/DDBJ whole genome shotgun (WGS) entry which is preliminary data.</text>
</comment>
<proteinExistence type="predicted"/>
<evidence type="ECO:0000313" key="3">
    <source>
        <dbReference type="Proteomes" id="UP000440578"/>
    </source>
</evidence>
<reference evidence="2 3" key="1">
    <citation type="submission" date="2019-07" db="EMBL/GenBank/DDBJ databases">
        <title>Draft genome assembly of a fouling barnacle, Amphibalanus amphitrite (Darwin, 1854): The first reference genome for Thecostraca.</title>
        <authorList>
            <person name="Kim W."/>
        </authorList>
    </citation>
    <scope>NUCLEOTIDE SEQUENCE [LARGE SCALE GENOMIC DNA]</scope>
    <source>
        <strain evidence="2">SNU_AA5</strain>
        <tissue evidence="2">Soma without cirri and trophi</tissue>
    </source>
</reference>
<dbReference type="InterPro" id="IPR036871">
    <property type="entry name" value="PX_dom_sf"/>
</dbReference>
<dbReference type="GO" id="GO:0035091">
    <property type="term" value="F:phosphatidylinositol binding"/>
    <property type="evidence" value="ECO:0007669"/>
    <property type="project" value="InterPro"/>
</dbReference>
<dbReference type="AlphaFoldDB" id="A0A6A4X721"/>
<evidence type="ECO:0000259" key="1">
    <source>
        <dbReference type="PROSITE" id="PS50195"/>
    </source>
</evidence>
<dbReference type="Pfam" id="PF00787">
    <property type="entry name" value="PX"/>
    <property type="match status" value="1"/>
</dbReference>
<accession>A0A6A4X721</accession>
<dbReference type="Gene3D" id="3.30.1520.10">
    <property type="entry name" value="Phox-like domain"/>
    <property type="match status" value="1"/>
</dbReference>